<dbReference type="Proteomes" id="UP000515928">
    <property type="component" value="Chromosome"/>
</dbReference>
<evidence type="ECO:0000259" key="7">
    <source>
        <dbReference type="PROSITE" id="PS50106"/>
    </source>
</evidence>
<proteinExistence type="inferred from homology"/>
<dbReference type="AlphaFoldDB" id="A0A7G9S1S1"/>
<keyword evidence="6" id="KW-0812">Transmembrane</keyword>
<dbReference type="InterPro" id="IPR041489">
    <property type="entry name" value="PDZ_6"/>
</dbReference>
<accession>A0A7G9S1S1</accession>
<dbReference type="Gene3D" id="3.30.750.44">
    <property type="match status" value="1"/>
</dbReference>
<dbReference type="Pfam" id="PF01471">
    <property type="entry name" value="PG_binding_1"/>
    <property type="match status" value="1"/>
</dbReference>
<reference evidence="8 9" key="1">
    <citation type="submission" date="2020-08" db="EMBL/GenBank/DDBJ databases">
        <title>Genome sequence of Erysipelothrix inopinata DSM 15511T.</title>
        <authorList>
            <person name="Hyun D.-W."/>
            <person name="Bae J.-W."/>
        </authorList>
    </citation>
    <scope>NUCLEOTIDE SEQUENCE [LARGE SCALE GENOMIC DNA]</scope>
    <source>
        <strain evidence="8 9">DSM 15511</strain>
    </source>
</reference>
<dbReference type="InterPro" id="IPR005151">
    <property type="entry name" value="Tail-specific_protease"/>
</dbReference>
<dbReference type="SMART" id="SM00228">
    <property type="entry name" value="PDZ"/>
    <property type="match status" value="1"/>
</dbReference>
<dbReference type="GO" id="GO:0008236">
    <property type="term" value="F:serine-type peptidase activity"/>
    <property type="evidence" value="ECO:0007669"/>
    <property type="project" value="UniProtKB-KW"/>
</dbReference>
<dbReference type="InterPro" id="IPR029045">
    <property type="entry name" value="ClpP/crotonase-like_dom_sf"/>
</dbReference>
<dbReference type="InterPro" id="IPR036034">
    <property type="entry name" value="PDZ_sf"/>
</dbReference>
<dbReference type="NCBIfam" id="TIGR00225">
    <property type="entry name" value="prc"/>
    <property type="match status" value="1"/>
</dbReference>
<evidence type="ECO:0000256" key="2">
    <source>
        <dbReference type="ARBA" id="ARBA00022670"/>
    </source>
</evidence>
<gene>
    <name evidence="8" type="ORF">H9L01_01960</name>
</gene>
<dbReference type="Gene3D" id="2.30.42.10">
    <property type="match status" value="1"/>
</dbReference>
<dbReference type="PANTHER" id="PTHR32060">
    <property type="entry name" value="TAIL-SPECIFIC PROTEASE"/>
    <property type="match status" value="1"/>
</dbReference>
<dbReference type="SUPFAM" id="SSF50156">
    <property type="entry name" value="PDZ domain-like"/>
    <property type="match status" value="1"/>
</dbReference>
<dbReference type="EMBL" id="CP060715">
    <property type="protein sequence ID" value="QNN61796.1"/>
    <property type="molecule type" value="Genomic_DNA"/>
</dbReference>
<dbReference type="PANTHER" id="PTHR32060:SF22">
    <property type="entry name" value="CARBOXYL-TERMINAL-PROCESSING PEPTIDASE 3, CHLOROPLASTIC"/>
    <property type="match status" value="1"/>
</dbReference>
<dbReference type="KEGG" id="eio:H9L01_01960"/>
<dbReference type="InterPro" id="IPR002477">
    <property type="entry name" value="Peptidoglycan-bd-like"/>
</dbReference>
<dbReference type="PROSITE" id="PS50106">
    <property type="entry name" value="PDZ"/>
    <property type="match status" value="1"/>
</dbReference>
<evidence type="ECO:0000313" key="9">
    <source>
        <dbReference type="Proteomes" id="UP000515928"/>
    </source>
</evidence>
<keyword evidence="2 5" id="KW-0645">Protease</keyword>
<feature type="transmembrane region" description="Helical" evidence="6">
    <location>
        <begin position="49"/>
        <end position="67"/>
    </location>
</feature>
<comment type="similarity">
    <text evidence="1 5">Belongs to the peptidase S41A family.</text>
</comment>
<organism evidence="8 9">
    <name type="scientific">Erysipelothrix inopinata</name>
    <dbReference type="NCBI Taxonomy" id="225084"/>
    <lineage>
        <taxon>Bacteria</taxon>
        <taxon>Bacillati</taxon>
        <taxon>Bacillota</taxon>
        <taxon>Erysipelotrichia</taxon>
        <taxon>Erysipelotrichales</taxon>
        <taxon>Erysipelotrichaceae</taxon>
        <taxon>Erysipelothrix</taxon>
    </lineage>
</organism>
<evidence type="ECO:0000256" key="3">
    <source>
        <dbReference type="ARBA" id="ARBA00022801"/>
    </source>
</evidence>
<dbReference type="Pfam" id="PF17820">
    <property type="entry name" value="PDZ_6"/>
    <property type="match status" value="1"/>
</dbReference>
<evidence type="ECO:0000313" key="8">
    <source>
        <dbReference type="EMBL" id="QNN61796.1"/>
    </source>
</evidence>
<name>A0A7G9S1S1_9FIRM</name>
<evidence type="ECO:0000256" key="4">
    <source>
        <dbReference type="ARBA" id="ARBA00022825"/>
    </source>
</evidence>
<keyword evidence="9" id="KW-1185">Reference proteome</keyword>
<dbReference type="GO" id="GO:0006508">
    <property type="term" value="P:proteolysis"/>
    <property type="evidence" value="ECO:0007669"/>
    <property type="project" value="UniProtKB-KW"/>
</dbReference>
<dbReference type="InterPro" id="IPR001478">
    <property type="entry name" value="PDZ"/>
</dbReference>
<sequence length="517" mass="57872">MLKGECGTLNNIEVVILEKENNENNKVSIKLERHRWPDEIAKEKRKKKIIITVTASVIFSFFLGWQFNRLVSVNGTPSSSGNVAKFERIYNEVVKDWYFTRDMKDPETEIMDNAIKGMFEMNGDIHSTYMTKDEMLQLNQSINMDFVGIGIQYYSGEGANVVTRVFRDSPAEKAGVKAGDVLVKIDGESIETWKSDQIKEHIVGEEGTSVKLEFLRGSETLNMDIVRSRVTAVVWGEIIQDNIGYLEISSFGNKLAENTEMYLKDFKDSNVDRLIIDLRDNGGGYLQAIQEISKLFLDNKAVVYQEDFTDGKVVSYTTDNSVASQYPFENIVILINGDTASASEVMTLALSENLNVKTVGVTSYGKGTVQTQRSFGDQSSIKLTIAKWLSPSGKSIHEVGIVPDVEVKQADIFYAQFPQIDENENIPYDSVHGAVSYVQKGLSYLGYHQGRVDGYYDSATDAALASFANAVNVPYNKSINLELTKQVYSAVVRDWSMHKAERDVQLNKAIEVVKNGN</sequence>
<dbReference type="GO" id="GO:0004175">
    <property type="term" value="F:endopeptidase activity"/>
    <property type="evidence" value="ECO:0007669"/>
    <property type="project" value="TreeGrafter"/>
</dbReference>
<keyword evidence="3 5" id="KW-0378">Hydrolase</keyword>
<dbReference type="InterPro" id="IPR036365">
    <property type="entry name" value="PGBD-like_sf"/>
</dbReference>
<dbReference type="SUPFAM" id="SSF52096">
    <property type="entry name" value="ClpP/crotonase"/>
    <property type="match status" value="1"/>
</dbReference>
<dbReference type="InterPro" id="IPR036366">
    <property type="entry name" value="PGBDSf"/>
</dbReference>
<keyword evidence="4 5" id="KW-0720">Serine protease</keyword>
<dbReference type="GO" id="GO:0007165">
    <property type="term" value="P:signal transduction"/>
    <property type="evidence" value="ECO:0007669"/>
    <property type="project" value="TreeGrafter"/>
</dbReference>
<evidence type="ECO:0000256" key="5">
    <source>
        <dbReference type="RuleBase" id="RU004404"/>
    </source>
</evidence>
<keyword evidence="6" id="KW-0472">Membrane</keyword>
<evidence type="ECO:0000256" key="6">
    <source>
        <dbReference type="SAM" id="Phobius"/>
    </source>
</evidence>
<dbReference type="CDD" id="cd06782">
    <property type="entry name" value="cpPDZ_CPP-like"/>
    <property type="match status" value="1"/>
</dbReference>
<dbReference type="Gene3D" id="1.10.101.10">
    <property type="entry name" value="PGBD-like superfamily/PGBD"/>
    <property type="match status" value="1"/>
</dbReference>
<protein>
    <submittedName>
        <fullName evidence="8">S41 family peptidase</fullName>
    </submittedName>
</protein>
<dbReference type="InterPro" id="IPR004447">
    <property type="entry name" value="Peptidase_S41A"/>
</dbReference>
<dbReference type="SMART" id="SM00245">
    <property type="entry name" value="TSPc"/>
    <property type="match status" value="1"/>
</dbReference>
<dbReference type="Gene3D" id="3.90.226.10">
    <property type="entry name" value="2-enoyl-CoA Hydratase, Chain A, domain 1"/>
    <property type="match status" value="1"/>
</dbReference>
<feature type="domain" description="PDZ" evidence="7">
    <location>
        <begin position="135"/>
        <end position="191"/>
    </location>
</feature>
<keyword evidence="6" id="KW-1133">Transmembrane helix</keyword>
<dbReference type="SUPFAM" id="SSF47090">
    <property type="entry name" value="PGBD-like"/>
    <property type="match status" value="1"/>
</dbReference>
<dbReference type="Pfam" id="PF03572">
    <property type="entry name" value="Peptidase_S41"/>
    <property type="match status" value="1"/>
</dbReference>
<dbReference type="GO" id="GO:0030288">
    <property type="term" value="C:outer membrane-bounded periplasmic space"/>
    <property type="evidence" value="ECO:0007669"/>
    <property type="project" value="TreeGrafter"/>
</dbReference>
<evidence type="ECO:0000256" key="1">
    <source>
        <dbReference type="ARBA" id="ARBA00009179"/>
    </source>
</evidence>
<dbReference type="CDD" id="cd07560">
    <property type="entry name" value="Peptidase_S41_CPP"/>
    <property type="match status" value="1"/>
</dbReference>